<dbReference type="RefSeq" id="WP_185976720.1">
    <property type="nucleotide sequence ID" value="NZ_CP041660.1"/>
</dbReference>
<dbReference type="Gene3D" id="1.10.510.40">
    <property type="match status" value="1"/>
</dbReference>
<dbReference type="Pfam" id="PF06276">
    <property type="entry name" value="FhuF"/>
    <property type="match status" value="1"/>
</dbReference>
<keyword evidence="5" id="KW-1185">Reference proteome</keyword>
<gene>
    <name evidence="4" type="ORF">ABS311_01975</name>
</gene>
<evidence type="ECO:0000313" key="4">
    <source>
        <dbReference type="EMBL" id="MER2490653.1"/>
    </source>
</evidence>
<evidence type="ECO:0000256" key="1">
    <source>
        <dbReference type="ARBA" id="ARBA00007832"/>
    </source>
</evidence>
<dbReference type="Pfam" id="PF04183">
    <property type="entry name" value="IucA_IucC"/>
    <property type="match status" value="1"/>
</dbReference>
<dbReference type="Proteomes" id="UP001467690">
    <property type="component" value="Unassembled WGS sequence"/>
</dbReference>
<dbReference type="InterPro" id="IPR022770">
    <property type="entry name" value="IucA/IucC-like_C"/>
</dbReference>
<evidence type="ECO:0000313" key="5">
    <source>
        <dbReference type="Proteomes" id="UP001467690"/>
    </source>
</evidence>
<dbReference type="PANTHER" id="PTHR34384:SF5">
    <property type="entry name" value="L-2,3-DIAMINOPROPANOATE--CITRATE LIGASE"/>
    <property type="match status" value="1"/>
</dbReference>
<comment type="similarity">
    <text evidence="1">Belongs to the IucA/IucC family.</text>
</comment>
<reference evidence="4 5" key="1">
    <citation type="submission" date="2024-06" db="EMBL/GenBank/DDBJ databases">
        <authorList>
            <person name="Chen R.Y."/>
        </authorList>
    </citation>
    <scope>NUCLEOTIDE SEQUENCE [LARGE SCALE GENOMIC DNA]</scope>
    <source>
        <strain evidence="4 5">D2</strain>
    </source>
</reference>
<dbReference type="EMBL" id="JBELOE010000062">
    <property type="protein sequence ID" value="MER2490653.1"/>
    <property type="molecule type" value="Genomic_DNA"/>
</dbReference>
<evidence type="ECO:0000259" key="2">
    <source>
        <dbReference type="Pfam" id="PF04183"/>
    </source>
</evidence>
<comment type="caution">
    <text evidence="4">The sequence shown here is derived from an EMBL/GenBank/DDBJ whole genome shotgun (WGS) entry which is preliminary data.</text>
</comment>
<sequence length="613" mass="69653">MSNQQQTQLQDDQSYITRRLLDACIRENVREITTLGKIIPADKAPEMNQTSAIKAEHWLKITHLCTEEIWLAVEPCDFMQDWRVADNTWFVRRNSRFVCQNHYSQWLSILRQSLPESDANYYLAYLDECDCATLHRGFARDIFNQQKNRLNQAIRKTGDGFAQMAFADQLAAHLDHPFYPTARAKFGLDENSLVNYCPEAMPSFELCWLAVPKSLCRNSQQQLPSIWPNFSDLGLPSELASSHQLVPVHPMTLEHYLPQTLADWPHRKQLVIAPKPYLSVIPTLSVRTMALVEHPHLHIKLPLPMRTLGSKNIRTIKPSTVTDGYIFQQLLQKIAEQDKKLHAAYLHCDEKQGGYVDNRADLAWILRTYPQALKTGTPVCVAAFLAQNPRGKFVIEQLAEDYYGGELDVFMHDYLKLQLSVHLRLWLKYGISLEANQQNALILFSQHAPPRLILRDNDSGRILKTKVKSALPEADALLAQFIDKRMFADNETALLQMFTTINLQLNMGCLFETLHAHGLLNKHKTYLLLQTLLQNELQALSAEGVNTVFAKKMLLDTPTHYAKYLLSAGSLLSKEKSGAASINKYYGLSAPNPLSMHGVGNQNYPRGGEHGEP</sequence>
<name>A0ABV1RCM0_9ALTE</name>
<proteinExistence type="inferred from homology"/>
<dbReference type="InterPro" id="IPR007310">
    <property type="entry name" value="Aerobactin_biosyn_IucA/IucC_N"/>
</dbReference>
<accession>A0ABV1RCM0</accession>
<dbReference type="PANTHER" id="PTHR34384">
    <property type="entry name" value="L-2,3-DIAMINOPROPANOATE--CITRATE LIGASE"/>
    <property type="match status" value="1"/>
</dbReference>
<dbReference type="InterPro" id="IPR037455">
    <property type="entry name" value="LucA/IucC-like"/>
</dbReference>
<organism evidence="4 5">
    <name type="scientific">Catenovulum sediminis</name>
    <dbReference type="NCBI Taxonomy" id="1740262"/>
    <lineage>
        <taxon>Bacteria</taxon>
        <taxon>Pseudomonadati</taxon>
        <taxon>Pseudomonadota</taxon>
        <taxon>Gammaproteobacteria</taxon>
        <taxon>Alteromonadales</taxon>
        <taxon>Alteromonadaceae</taxon>
        <taxon>Catenovulum</taxon>
    </lineage>
</organism>
<feature type="domain" description="Aerobactin siderophore biosynthesis IucA/IucC N-terminal" evidence="2">
    <location>
        <begin position="166"/>
        <end position="385"/>
    </location>
</feature>
<feature type="domain" description="Aerobactin siderophore biosynthesis IucA/IucC-like C-terminal" evidence="3">
    <location>
        <begin position="410"/>
        <end position="559"/>
    </location>
</feature>
<evidence type="ECO:0000259" key="3">
    <source>
        <dbReference type="Pfam" id="PF06276"/>
    </source>
</evidence>
<protein>
    <submittedName>
        <fullName evidence="4">IucA/IucC family protein</fullName>
    </submittedName>
</protein>